<keyword evidence="6 8" id="KW-1015">Disulfide bond</keyword>
<dbReference type="EC" id="3.2.1.22" evidence="3 8"/>
<reference evidence="11" key="1">
    <citation type="submission" date="2022-05" db="EMBL/GenBank/DDBJ databases">
        <title>The Musa troglodytarum L. genome provides insights into the mechanism of non-climacteric behaviour and enrichment of carotenoids.</title>
        <authorList>
            <person name="Wang J."/>
        </authorList>
    </citation>
    <scope>NUCLEOTIDE SEQUENCE</scope>
    <source>
        <tissue evidence="11">Leaf</tissue>
    </source>
</reference>
<dbReference type="OrthoDB" id="5795902at2759"/>
<evidence type="ECO:0000256" key="9">
    <source>
        <dbReference type="SAM" id="SignalP"/>
    </source>
</evidence>
<dbReference type="SUPFAM" id="SSF51445">
    <property type="entry name" value="(Trans)glycosidases"/>
    <property type="match status" value="1"/>
</dbReference>
<gene>
    <name evidence="11" type="ORF">MUK42_17735</name>
</gene>
<keyword evidence="12" id="KW-1185">Reference proteome</keyword>
<sequence length="357" mass="40375">MDKRMGSLVMIAVLMLVTRRWIGVEARPAVERRNLLANGLGMTPPMGWNTWNHFYCNINETVIRESADALVSTGLAKLGYRYVNIDDCWAEHDRDSKGYLVPRKSTFPSGIKALADYVHGKGLKLGIYSDAGSRTCSQTMPGSLGHEQKDAETFASWGIDYLKYDNCNNGDLKPMKRGDMHPDLWADKLGNSWRTTMDINDSWESMVSRADQNEVYAEHARPDSWNDPNMLEIGNGGMSNNEYIVHFSLWAVSKAPLLIGCDVRNLSKETMAILGNEEICSVFKRRRTVVVLLNRSPEFRIITAQWDDIGIPPKTIVEARDLWKHATLKKRFVNKVKANVPPHACKMFLLMPLPLSE</sequence>
<dbReference type="PROSITE" id="PS00512">
    <property type="entry name" value="ALPHA_GALACTOSIDASE"/>
    <property type="match status" value="1"/>
</dbReference>
<dbReference type="EMBL" id="CP097510">
    <property type="protein sequence ID" value="URE30800.1"/>
    <property type="molecule type" value="Genomic_DNA"/>
</dbReference>
<dbReference type="FunFam" id="2.60.40.1180:FF:000008">
    <property type="entry name" value="Alpha-galactosidase"/>
    <property type="match status" value="1"/>
</dbReference>
<evidence type="ECO:0000256" key="3">
    <source>
        <dbReference type="ARBA" id="ARBA00012755"/>
    </source>
</evidence>
<dbReference type="Pfam" id="PF16499">
    <property type="entry name" value="Melibiase_2"/>
    <property type="match status" value="2"/>
</dbReference>
<feature type="signal peptide" evidence="9">
    <location>
        <begin position="1"/>
        <end position="26"/>
    </location>
</feature>
<dbReference type="PANTHER" id="PTHR11452:SF85">
    <property type="entry name" value="ALPHA-GALACTOSIDASE"/>
    <property type="match status" value="1"/>
</dbReference>
<dbReference type="SUPFAM" id="SSF51011">
    <property type="entry name" value="Glycosyl hydrolase domain"/>
    <property type="match status" value="1"/>
</dbReference>
<dbReference type="PANTHER" id="PTHR11452">
    <property type="entry name" value="ALPHA-GALACTOSIDASE/ALPHA-N-ACETYLGALACTOSAMINIDASE"/>
    <property type="match status" value="1"/>
</dbReference>
<dbReference type="GO" id="GO:0009505">
    <property type="term" value="C:plant-type cell wall"/>
    <property type="evidence" value="ECO:0007669"/>
    <property type="project" value="TreeGrafter"/>
</dbReference>
<evidence type="ECO:0000313" key="11">
    <source>
        <dbReference type="EMBL" id="URE30800.1"/>
    </source>
</evidence>
<accession>A0A9E7KXM4</accession>
<dbReference type="PRINTS" id="PR00740">
    <property type="entry name" value="GLHYDRLASE27"/>
</dbReference>
<evidence type="ECO:0000256" key="4">
    <source>
        <dbReference type="ARBA" id="ARBA00022729"/>
    </source>
</evidence>
<dbReference type="CDD" id="cd14792">
    <property type="entry name" value="GH27"/>
    <property type="match status" value="1"/>
</dbReference>
<evidence type="ECO:0000259" key="10">
    <source>
        <dbReference type="Pfam" id="PF17801"/>
    </source>
</evidence>
<dbReference type="InterPro" id="IPR041233">
    <property type="entry name" value="Melibiase_C"/>
</dbReference>
<evidence type="ECO:0000256" key="5">
    <source>
        <dbReference type="ARBA" id="ARBA00022801"/>
    </source>
</evidence>
<protein>
    <recommendedName>
        <fullName evidence="3 8">Alpha-galactosidase</fullName>
        <ecNumber evidence="3 8">3.2.1.22</ecNumber>
    </recommendedName>
    <alternativeName>
        <fullName evidence="8">Melibiase</fullName>
    </alternativeName>
</protein>
<dbReference type="GO" id="GO:0005975">
    <property type="term" value="P:carbohydrate metabolic process"/>
    <property type="evidence" value="ECO:0007669"/>
    <property type="project" value="InterPro"/>
</dbReference>
<comment type="similarity">
    <text evidence="2 8">Belongs to the glycosyl hydrolase 27 family.</text>
</comment>
<evidence type="ECO:0000313" key="12">
    <source>
        <dbReference type="Proteomes" id="UP001055439"/>
    </source>
</evidence>
<keyword evidence="7 8" id="KW-0326">Glycosidase</keyword>
<comment type="catalytic activity">
    <reaction evidence="1 8">
        <text>Hydrolysis of terminal, non-reducing alpha-D-galactose residues in alpha-D-galactosides, including galactose oligosaccharides, galactomannans and galactolipids.</text>
        <dbReference type="EC" id="3.2.1.22"/>
    </reaction>
</comment>
<feature type="chain" id="PRO_5039439722" description="Alpha-galactosidase" evidence="9">
    <location>
        <begin position="27"/>
        <end position="357"/>
    </location>
</feature>
<dbReference type="Gene3D" id="3.20.20.70">
    <property type="entry name" value="Aldolase class I"/>
    <property type="match status" value="2"/>
</dbReference>
<evidence type="ECO:0000256" key="8">
    <source>
        <dbReference type="RuleBase" id="RU361168"/>
    </source>
</evidence>
<keyword evidence="5 8" id="KW-0378">Hydrolase</keyword>
<dbReference type="Pfam" id="PF17801">
    <property type="entry name" value="Melibiase_C"/>
    <property type="match status" value="1"/>
</dbReference>
<dbReference type="Gene3D" id="2.60.40.1180">
    <property type="entry name" value="Golgi alpha-mannosidase II"/>
    <property type="match status" value="1"/>
</dbReference>
<dbReference type="GO" id="GO:0004557">
    <property type="term" value="F:alpha-galactosidase activity"/>
    <property type="evidence" value="ECO:0007669"/>
    <property type="project" value="UniProtKB-EC"/>
</dbReference>
<dbReference type="InterPro" id="IPR002241">
    <property type="entry name" value="Glyco_hydro_27"/>
</dbReference>
<evidence type="ECO:0000256" key="7">
    <source>
        <dbReference type="ARBA" id="ARBA00023295"/>
    </source>
</evidence>
<dbReference type="InterPro" id="IPR013780">
    <property type="entry name" value="Glyco_hydro_b"/>
</dbReference>
<evidence type="ECO:0000256" key="6">
    <source>
        <dbReference type="ARBA" id="ARBA00023157"/>
    </source>
</evidence>
<dbReference type="AlphaFoldDB" id="A0A9E7KXM4"/>
<evidence type="ECO:0000256" key="1">
    <source>
        <dbReference type="ARBA" id="ARBA00001255"/>
    </source>
</evidence>
<organism evidence="11 12">
    <name type="scientific">Musa troglodytarum</name>
    <name type="common">fe'i banana</name>
    <dbReference type="NCBI Taxonomy" id="320322"/>
    <lineage>
        <taxon>Eukaryota</taxon>
        <taxon>Viridiplantae</taxon>
        <taxon>Streptophyta</taxon>
        <taxon>Embryophyta</taxon>
        <taxon>Tracheophyta</taxon>
        <taxon>Spermatophyta</taxon>
        <taxon>Magnoliopsida</taxon>
        <taxon>Liliopsida</taxon>
        <taxon>Zingiberales</taxon>
        <taxon>Musaceae</taxon>
        <taxon>Musa</taxon>
    </lineage>
</organism>
<dbReference type="InterPro" id="IPR000111">
    <property type="entry name" value="Glyco_hydro_27/36_CS"/>
</dbReference>
<dbReference type="InterPro" id="IPR017853">
    <property type="entry name" value="GH"/>
</dbReference>
<keyword evidence="4 9" id="KW-0732">Signal</keyword>
<proteinExistence type="inferred from homology"/>
<name>A0A9E7KXM4_9LILI</name>
<feature type="domain" description="Alpha galactosidase C-terminal" evidence="10">
    <location>
        <begin position="287"/>
        <end position="350"/>
    </location>
</feature>
<dbReference type="Proteomes" id="UP001055439">
    <property type="component" value="Chromosome 8"/>
</dbReference>
<evidence type="ECO:0000256" key="2">
    <source>
        <dbReference type="ARBA" id="ARBA00009743"/>
    </source>
</evidence>
<dbReference type="InterPro" id="IPR013785">
    <property type="entry name" value="Aldolase_TIM"/>
</dbReference>